<dbReference type="GO" id="GO:0140359">
    <property type="term" value="F:ABC-type transporter activity"/>
    <property type="evidence" value="ECO:0007669"/>
    <property type="project" value="InterPro"/>
</dbReference>
<evidence type="ECO:0000256" key="6">
    <source>
        <dbReference type="SAM" id="Phobius"/>
    </source>
</evidence>
<evidence type="ECO:0000256" key="3">
    <source>
        <dbReference type="ARBA" id="ARBA00022692"/>
    </source>
</evidence>
<organism evidence="9 10">
    <name type="scientific">Rotaria sordida</name>
    <dbReference type="NCBI Taxonomy" id="392033"/>
    <lineage>
        <taxon>Eukaryota</taxon>
        <taxon>Metazoa</taxon>
        <taxon>Spiralia</taxon>
        <taxon>Gnathifera</taxon>
        <taxon>Rotifera</taxon>
        <taxon>Eurotatoria</taxon>
        <taxon>Bdelloidea</taxon>
        <taxon>Philodinida</taxon>
        <taxon>Philodinidae</taxon>
        <taxon>Rotaria</taxon>
    </lineage>
</organism>
<evidence type="ECO:0000313" key="10">
    <source>
        <dbReference type="Proteomes" id="UP000663870"/>
    </source>
</evidence>
<proteinExistence type="predicted"/>
<dbReference type="AlphaFoldDB" id="A0A816AUI3"/>
<dbReference type="Proteomes" id="UP000663870">
    <property type="component" value="Unassembled WGS sequence"/>
</dbReference>
<feature type="transmembrane region" description="Helical" evidence="6">
    <location>
        <begin position="201"/>
        <end position="220"/>
    </location>
</feature>
<gene>
    <name evidence="9" type="ORF">JXQ802_LOCUS48373</name>
    <name evidence="8" type="ORF">PYM288_LOCUS32375</name>
</gene>
<feature type="domain" description="ABC-2 type transporter transmembrane" evidence="7">
    <location>
        <begin position="111"/>
        <end position="162"/>
    </location>
</feature>
<dbReference type="Proteomes" id="UP000663854">
    <property type="component" value="Unassembled WGS sequence"/>
</dbReference>
<dbReference type="InterPro" id="IPR013525">
    <property type="entry name" value="ABC2_TM"/>
</dbReference>
<dbReference type="InterPro" id="IPR050352">
    <property type="entry name" value="ABCG_transporters"/>
</dbReference>
<reference evidence="9" key="1">
    <citation type="submission" date="2021-02" db="EMBL/GenBank/DDBJ databases">
        <authorList>
            <person name="Nowell W R."/>
        </authorList>
    </citation>
    <scope>NUCLEOTIDE SEQUENCE</scope>
</reference>
<evidence type="ECO:0000256" key="2">
    <source>
        <dbReference type="ARBA" id="ARBA00022448"/>
    </source>
</evidence>
<comment type="caution">
    <text evidence="9">The sequence shown here is derived from an EMBL/GenBank/DDBJ whole genome shotgun (WGS) entry which is preliminary data.</text>
</comment>
<comment type="subcellular location">
    <subcellularLocation>
        <location evidence="1">Membrane</location>
        <topology evidence="1">Multi-pass membrane protein</topology>
    </subcellularLocation>
</comment>
<keyword evidence="2" id="KW-0813">Transport</keyword>
<keyword evidence="5 6" id="KW-0472">Membrane</keyword>
<accession>A0A816AUI3</accession>
<dbReference type="PANTHER" id="PTHR48041">
    <property type="entry name" value="ABC TRANSPORTER G FAMILY MEMBER 28"/>
    <property type="match status" value="1"/>
</dbReference>
<evidence type="ECO:0000259" key="7">
    <source>
        <dbReference type="Pfam" id="PF01061"/>
    </source>
</evidence>
<evidence type="ECO:0000313" key="9">
    <source>
        <dbReference type="EMBL" id="CAF1601580.1"/>
    </source>
</evidence>
<keyword evidence="3 6" id="KW-0812">Transmembrane</keyword>
<keyword evidence="10" id="KW-1185">Reference proteome</keyword>
<dbReference type="GO" id="GO:0016020">
    <property type="term" value="C:membrane"/>
    <property type="evidence" value="ECO:0007669"/>
    <property type="project" value="UniProtKB-SubCell"/>
</dbReference>
<evidence type="ECO:0000256" key="5">
    <source>
        <dbReference type="ARBA" id="ARBA00023136"/>
    </source>
</evidence>
<evidence type="ECO:0000256" key="1">
    <source>
        <dbReference type="ARBA" id="ARBA00004141"/>
    </source>
</evidence>
<feature type="transmembrane region" description="Helical" evidence="6">
    <location>
        <begin position="110"/>
        <end position="132"/>
    </location>
</feature>
<evidence type="ECO:0000256" key="4">
    <source>
        <dbReference type="ARBA" id="ARBA00022989"/>
    </source>
</evidence>
<dbReference type="EMBL" id="CAJNOH010003846">
    <property type="protein sequence ID" value="CAF1350663.1"/>
    <property type="molecule type" value="Genomic_DNA"/>
</dbReference>
<dbReference type="EMBL" id="CAJNOL010005217">
    <property type="protein sequence ID" value="CAF1601580.1"/>
    <property type="molecule type" value="Genomic_DNA"/>
</dbReference>
<dbReference type="Pfam" id="PF01061">
    <property type="entry name" value="ABC2_membrane"/>
    <property type="match status" value="1"/>
</dbReference>
<keyword evidence="4 6" id="KW-1133">Transmembrane helix</keyword>
<name>A0A816AUI3_9BILA</name>
<evidence type="ECO:0000313" key="8">
    <source>
        <dbReference type="EMBL" id="CAF1350663.1"/>
    </source>
</evidence>
<feature type="transmembrane region" description="Helical" evidence="6">
    <location>
        <begin position="75"/>
        <end position="98"/>
    </location>
</feature>
<protein>
    <recommendedName>
        <fullName evidence="7">ABC-2 type transporter transmembrane domain-containing protein</fullName>
    </recommendedName>
</protein>
<dbReference type="PANTHER" id="PTHR48041:SF91">
    <property type="entry name" value="ABC TRANSPORTER G FAMILY MEMBER 28"/>
    <property type="match status" value="1"/>
</dbReference>
<sequence length="226" mass="26005">MFDTVMFMCNGRCVYHGSPKSVIPYFEKYGYQCDPYENPADYISDVLIDIATRLMVAEIFYLSQRTLRNAVRNSALALSQTVASIVIGLLVGLLFFDLKKTIEPGVQNRLVMALIIVIFILVIMMMLSGFLIDLPSMFSWLSWIQWISTFRYASNVLTINEFQDLLFCLANETDICSITGDEILDKRGLVHANAWDLWKNFFALTMMAMLLFILTYIQLIRIKKIK</sequence>